<dbReference type="SUPFAM" id="SSF52172">
    <property type="entry name" value="CheY-like"/>
    <property type="match status" value="1"/>
</dbReference>
<dbReference type="Pfam" id="PF00196">
    <property type="entry name" value="GerE"/>
    <property type="match status" value="1"/>
</dbReference>
<dbReference type="GO" id="GO:0000160">
    <property type="term" value="P:phosphorelay signal transduction system"/>
    <property type="evidence" value="ECO:0007669"/>
    <property type="project" value="InterPro"/>
</dbReference>
<evidence type="ECO:0000256" key="1">
    <source>
        <dbReference type="ARBA" id="ARBA00023015"/>
    </source>
</evidence>
<dbReference type="AlphaFoldDB" id="A0A839HJM7"/>
<dbReference type="InterPro" id="IPR000792">
    <property type="entry name" value="Tscrpt_reg_LuxR_C"/>
</dbReference>
<keyword evidence="3" id="KW-0804">Transcription</keyword>
<dbReference type="PROSITE" id="PS00622">
    <property type="entry name" value="HTH_LUXR_1"/>
    <property type="match status" value="1"/>
</dbReference>
<reference evidence="7 8" key="1">
    <citation type="journal article" date="2020" name="Arch. Microbiol.">
        <title>The genome sequence of the giant phototrophic gammaproteobacterium Thiospirillum jenense gives insight into its physiological properties and phylogenetic relationships.</title>
        <authorList>
            <person name="Imhoff J.F."/>
            <person name="Meyer T.E."/>
            <person name="Kyndt J.A."/>
        </authorList>
    </citation>
    <scope>NUCLEOTIDE SEQUENCE [LARGE SCALE GENOMIC DNA]</scope>
    <source>
        <strain evidence="7 8">DSM 216</strain>
    </source>
</reference>
<dbReference type="PROSITE" id="PS50110">
    <property type="entry name" value="RESPONSE_REGULATORY"/>
    <property type="match status" value="1"/>
</dbReference>
<feature type="modified residue" description="4-aspartylphosphate" evidence="4">
    <location>
        <position position="78"/>
    </location>
</feature>
<evidence type="ECO:0000256" key="3">
    <source>
        <dbReference type="ARBA" id="ARBA00023163"/>
    </source>
</evidence>
<dbReference type="CDD" id="cd06170">
    <property type="entry name" value="LuxR_C_like"/>
    <property type="match status" value="1"/>
</dbReference>
<keyword evidence="2" id="KW-0238">DNA-binding</keyword>
<organism evidence="7 8">
    <name type="scientific">Thiospirillum jenense</name>
    <dbReference type="NCBI Taxonomy" id="1653858"/>
    <lineage>
        <taxon>Bacteria</taxon>
        <taxon>Pseudomonadati</taxon>
        <taxon>Pseudomonadota</taxon>
        <taxon>Gammaproteobacteria</taxon>
        <taxon>Chromatiales</taxon>
        <taxon>Chromatiaceae</taxon>
        <taxon>Thiospirillum</taxon>
    </lineage>
</organism>
<evidence type="ECO:0000259" key="5">
    <source>
        <dbReference type="PROSITE" id="PS50043"/>
    </source>
</evidence>
<dbReference type="GO" id="GO:0006355">
    <property type="term" value="P:regulation of DNA-templated transcription"/>
    <property type="evidence" value="ECO:0007669"/>
    <property type="project" value="InterPro"/>
</dbReference>
<sequence length="223" mass="24739">MTPEFANPPYKSDRAWMKRCAQGHVVIIDDDLDILMAFKALLDLEGYACETFSSALDYLEVLPSRPSIWIGPQCVLCDIKMPLMDGLELQRQLALQDDVPLLLMSGSSGAEEAVTAFRAGALDFLIKPIDADVLLTAINQALAVSATHHQTQVLTTRLETLTARELEVARRVAAGQRNNDIALELNIALRTVKLYRHRAMEKLEVTSVAELVRIIDACQIKTH</sequence>
<dbReference type="InterPro" id="IPR016032">
    <property type="entry name" value="Sig_transdc_resp-reg_C-effctor"/>
</dbReference>
<dbReference type="EMBL" id="JABVCQ010000025">
    <property type="protein sequence ID" value="MBB1126769.1"/>
    <property type="molecule type" value="Genomic_DNA"/>
</dbReference>
<dbReference type="PROSITE" id="PS50043">
    <property type="entry name" value="HTH_LUXR_2"/>
    <property type="match status" value="1"/>
</dbReference>
<dbReference type="Proteomes" id="UP000548632">
    <property type="component" value="Unassembled WGS sequence"/>
</dbReference>
<evidence type="ECO:0000256" key="4">
    <source>
        <dbReference type="PROSITE-ProRule" id="PRU00169"/>
    </source>
</evidence>
<evidence type="ECO:0000256" key="2">
    <source>
        <dbReference type="ARBA" id="ARBA00023125"/>
    </source>
</evidence>
<keyword evidence="8" id="KW-1185">Reference proteome</keyword>
<feature type="domain" description="HTH luxR-type" evidence="5">
    <location>
        <begin position="154"/>
        <end position="219"/>
    </location>
</feature>
<protein>
    <submittedName>
        <fullName evidence="7">Response regulator transcription factor</fullName>
    </submittedName>
</protein>
<comment type="caution">
    <text evidence="7">The sequence shown here is derived from an EMBL/GenBank/DDBJ whole genome shotgun (WGS) entry which is preliminary data.</text>
</comment>
<dbReference type="Pfam" id="PF00072">
    <property type="entry name" value="Response_reg"/>
    <property type="match status" value="1"/>
</dbReference>
<dbReference type="SUPFAM" id="SSF46894">
    <property type="entry name" value="C-terminal effector domain of the bipartite response regulators"/>
    <property type="match status" value="1"/>
</dbReference>
<evidence type="ECO:0000313" key="8">
    <source>
        <dbReference type="Proteomes" id="UP000548632"/>
    </source>
</evidence>
<dbReference type="InterPro" id="IPR011006">
    <property type="entry name" value="CheY-like_superfamily"/>
</dbReference>
<dbReference type="InterPro" id="IPR001789">
    <property type="entry name" value="Sig_transdc_resp-reg_receiver"/>
</dbReference>
<accession>A0A839HJM7</accession>
<dbReference type="PANTHER" id="PTHR44688:SF16">
    <property type="entry name" value="DNA-BINDING TRANSCRIPTIONAL ACTIVATOR DEVR_DOSR"/>
    <property type="match status" value="1"/>
</dbReference>
<evidence type="ECO:0000259" key="6">
    <source>
        <dbReference type="PROSITE" id="PS50110"/>
    </source>
</evidence>
<dbReference type="SMART" id="SM00421">
    <property type="entry name" value="HTH_LUXR"/>
    <property type="match status" value="1"/>
</dbReference>
<dbReference type="PRINTS" id="PR00038">
    <property type="entry name" value="HTHLUXR"/>
</dbReference>
<dbReference type="RefSeq" id="WP_182584397.1">
    <property type="nucleotide sequence ID" value="NZ_JABVCQ010000025.1"/>
</dbReference>
<dbReference type="SMART" id="SM00448">
    <property type="entry name" value="REC"/>
    <property type="match status" value="1"/>
</dbReference>
<dbReference type="Gene3D" id="1.10.10.10">
    <property type="entry name" value="Winged helix-like DNA-binding domain superfamily/Winged helix DNA-binding domain"/>
    <property type="match status" value="1"/>
</dbReference>
<gene>
    <name evidence="7" type="ORF">HUK38_11090</name>
</gene>
<name>A0A839HJM7_9GAMM</name>
<dbReference type="PANTHER" id="PTHR44688">
    <property type="entry name" value="DNA-BINDING TRANSCRIPTIONAL ACTIVATOR DEVR_DOSR"/>
    <property type="match status" value="1"/>
</dbReference>
<proteinExistence type="predicted"/>
<keyword evidence="4" id="KW-0597">Phosphoprotein</keyword>
<keyword evidence="1" id="KW-0805">Transcription regulation</keyword>
<dbReference type="Gene3D" id="3.40.50.2300">
    <property type="match status" value="1"/>
</dbReference>
<dbReference type="InterPro" id="IPR036388">
    <property type="entry name" value="WH-like_DNA-bd_sf"/>
</dbReference>
<dbReference type="GO" id="GO:0003677">
    <property type="term" value="F:DNA binding"/>
    <property type="evidence" value="ECO:0007669"/>
    <property type="project" value="UniProtKB-KW"/>
</dbReference>
<feature type="domain" description="Response regulatory" evidence="6">
    <location>
        <begin position="24"/>
        <end position="142"/>
    </location>
</feature>
<evidence type="ECO:0000313" key="7">
    <source>
        <dbReference type="EMBL" id="MBB1126769.1"/>
    </source>
</evidence>